<keyword evidence="3" id="KW-1185">Reference proteome</keyword>
<dbReference type="AlphaFoldDB" id="A0A1X7E2P5"/>
<keyword evidence="1" id="KW-0812">Transmembrane</keyword>
<feature type="transmembrane region" description="Helical" evidence="1">
    <location>
        <begin position="141"/>
        <end position="159"/>
    </location>
</feature>
<keyword evidence="1" id="KW-1133">Transmembrane helix</keyword>
<protein>
    <submittedName>
        <fullName evidence="2">Uncharacterized protein</fullName>
    </submittedName>
</protein>
<organism evidence="2 3">
    <name type="scientific">Desulfovibrio gilichinskyi</name>
    <dbReference type="NCBI Taxonomy" id="1519643"/>
    <lineage>
        <taxon>Bacteria</taxon>
        <taxon>Pseudomonadati</taxon>
        <taxon>Thermodesulfobacteriota</taxon>
        <taxon>Desulfovibrionia</taxon>
        <taxon>Desulfovibrionales</taxon>
        <taxon>Desulfovibrionaceae</taxon>
        <taxon>Desulfovibrio</taxon>
    </lineage>
</organism>
<evidence type="ECO:0000313" key="3">
    <source>
        <dbReference type="Proteomes" id="UP000192906"/>
    </source>
</evidence>
<proteinExistence type="predicted"/>
<gene>
    <name evidence="2" type="ORF">SAMN06295933_2541</name>
</gene>
<dbReference type="RefSeq" id="WP_085102776.1">
    <property type="nucleotide sequence ID" value="NZ_FWZU01000004.1"/>
</dbReference>
<keyword evidence="1" id="KW-0472">Membrane</keyword>
<dbReference type="EMBL" id="FWZU01000004">
    <property type="protein sequence ID" value="SMF26187.1"/>
    <property type="molecule type" value="Genomic_DNA"/>
</dbReference>
<feature type="transmembrane region" description="Helical" evidence="1">
    <location>
        <begin position="56"/>
        <end position="78"/>
    </location>
</feature>
<reference evidence="3" key="1">
    <citation type="submission" date="2017-04" db="EMBL/GenBank/DDBJ databases">
        <authorList>
            <person name="Varghese N."/>
            <person name="Submissions S."/>
        </authorList>
    </citation>
    <scope>NUCLEOTIDE SEQUENCE [LARGE SCALE GENOMIC DNA]</scope>
    <source>
        <strain evidence="3">K3S</strain>
    </source>
</reference>
<dbReference type="Proteomes" id="UP000192906">
    <property type="component" value="Unassembled WGS sequence"/>
</dbReference>
<feature type="transmembrane region" description="Helical" evidence="1">
    <location>
        <begin position="115"/>
        <end position="132"/>
    </location>
</feature>
<name>A0A1X7E2P5_9BACT</name>
<sequence>MSKKANLKKQNKVKLSLVGIFAIVYYVLFITVGIYSLQIIFYMLKENIFGNIIYTIAYVLSWVFAYFASTIMCIKLLLQHRISKWLNFYSLLWFLEIFWTAWSFIPKSSGNDFEIAFSMVFHFVLAHPYLYYADRGLCGKILAITPPLINFALFLIAWIRPQLFYRAIELKEAEIETSREEIKD</sequence>
<accession>A0A1X7E2P5</accession>
<evidence type="ECO:0000256" key="1">
    <source>
        <dbReference type="SAM" id="Phobius"/>
    </source>
</evidence>
<feature type="transmembrane region" description="Helical" evidence="1">
    <location>
        <begin position="85"/>
        <end position="103"/>
    </location>
</feature>
<feature type="transmembrane region" description="Helical" evidence="1">
    <location>
        <begin position="20"/>
        <end position="44"/>
    </location>
</feature>
<evidence type="ECO:0000313" key="2">
    <source>
        <dbReference type="EMBL" id="SMF26187.1"/>
    </source>
</evidence>